<protein>
    <submittedName>
        <fullName evidence="6">DoxX family protein</fullName>
    </submittedName>
</protein>
<evidence type="ECO:0000256" key="4">
    <source>
        <dbReference type="ARBA" id="ARBA00023136"/>
    </source>
</evidence>
<keyword evidence="3 5" id="KW-1133">Transmembrane helix</keyword>
<gene>
    <name evidence="6" type="ORF">GSY63_07125</name>
</gene>
<accession>A0A965ZDM6</accession>
<keyword evidence="4 5" id="KW-0472">Membrane</keyword>
<dbReference type="RefSeq" id="WP_166585102.1">
    <property type="nucleotide sequence ID" value="NZ_WWEO01000040.1"/>
</dbReference>
<evidence type="ECO:0000256" key="3">
    <source>
        <dbReference type="ARBA" id="ARBA00022989"/>
    </source>
</evidence>
<feature type="transmembrane region" description="Helical" evidence="5">
    <location>
        <begin position="7"/>
        <end position="27"/>
    </location>
</feature>
<sequence length="133" mass="15247">MKENQNVKYWLVKGFISLFILFSAYMTHVNAHDHLMLGFPNYFRVELITAKVIGAIVLLIPGIPLRVKEWVYAGFIISMVSGLIAHISTHDPIGKIVFVLVDLLLILLSIRYVSKKDYNNNRQYHKSTLTESL</sequence>
<dbReference type="Proteomes" id="UP000638732">
    <property type="component" value="Unassembled WGS sequence"/>
</dbReference>
<name>A0A965ZDM6_9SPHI</name>
<organism evidence="6 7">
    <name type="scientific">Mucilaginibacter agri</name>
    <dbReference type="NCBI Taxonomy" id="2695265"/>
    <lineage>
        <taxon>Bacteria</taxon>
        <taxon>Pseudomonadati</taxon>
        <taxon>Bacteroidota</taxon>
        <taxon>Sphingobacteriia</taxon>
        <taxon>Sphingobacteriales</taxon>
        <taxon>Sphingobacteriaceae</taxon>
        <taxon>Mucilaginibacter</taxon>
    </lineage>
</organism>
<reference evidence="6" key="2">
    <citation type="submission" date="2020-10" db="EMBL/GenBank/DDBJ databases">
        <title>Mucilaginibacter sp. nov., isolated from soil.</title>
        <authorList>
            <person name="Jeon C.O."/>
        </authorList>
    </citation>
    <scope>NUCLEOTIDE SEQUENCE</scope>
    <source>
        <strain evidence="6">R11</strain>
    </source>
</reference>
<evidence type="ECO:0000256" key="2">
    <source>
        <dbReference type="ARBA" id="ARBA00022692"/>
    </source>
</evidence>
<dbReference type="AlphaFoldDB" id="A0A965ZDM6"/>
<reference evidence="6" key="1">
    <citation type="submission" date="2020-01" db="EMBL/GenBank/DDBJ databases">
        <authorList>
            <person name="Seo Y.L."/>
        </authorList>
    </citation>
    <scope>NUCLEOTIDE SEQUENCE</scope>
    <source>
        <strain evidence="6">R11</strain>
    </source>
</reference>
<keyword evidence="2 5" id="KW-0812">Transmembrane</keyword>
<evidence type="ECO:0000256" key="5">
    <source>
        <dbReference type="SAM" id="Phobius"/>
    </source>
</evidence>
<dbReference type="EMBL" id="WWEO01000040">
    <property type="protein sequence ID" value="NCD69123.1"/>
    <property type="molecule type" value="Genomic_DNA"/>
</dbReference>
<comment type="caution">
    <text evidence="6">The sequence shown here is derived from an EMBL/GenBank/DDBJ whole genome shotgun (WGS) entry which is preliminary data.</text>
</comment>
<proteinExistence type="predicted"/>
<evidence type="ECO:0000313" key="7">
    <source>
        <dbReference type="Proteomes" id="UP000638732"/>
    </source>
</evidence>
<evidence type="ECO:0000256" key="1">
    <source>
        <dbReference type="ARBA" id="ARBA00004141"/>
    </source>
</evidence>
<keyword evidence="7" id="KW-1185">Reference proteome</keyword>
<dbReference type="InterPro" id="IPR032808">
    <property type="entry name" value="DoxX"/>
</dbReference>
<comment type="subcellular location">
    <subcellularLocation>
        <location evidence="1">Membrane</location>
        <topology evidence="1">Multi-pass membrane protein</topology>
    </subcellularLocation>
</comment>
<feature type="transmembrane region" description="Helical" evidence="5">
    <location>
        <begin position="93"/>
        <end position="113"/>
    </location>
</feature>
<evidence type="ECO:0000313" key="6">
    <source>
        <dbReference type="EMBL" id="NCD69123.1"/>
    </source>
</evidence>
<feature type="transmembrane region" description="Helical" evidence="5">
    <location>
        <begin position="70"/>
        <end position="87"/>
    </location>
</feature>
<dbReference type="Pfam" id="PF13564">
    <property type="entry name" value="DoxX_2"/>
    <property type="match status" value="1"/>
</dbReference>
<feature type="transmembrane region" description="Helical" evidence="5">
    <location>
        <begin position="47"/>
        <end position="63"/>
    </location>
</feature>
<dbReference type="GO" id="GO:0016020">
    <property type="term" value="C:membrane"/>
    <property type="evidence" value="ECO:0007669"/>
    <property type="project" value="UniProtKB-SubCell"/>
</dbReference>